<dbReference type="Proteomes" id="UP000012040">
    <property type="component" value="Chromosome"/>
</dbReference>
<gene>
    <name evidence="1" type="ORF">A11Q_1349</name>
</gene>
<protein>
    <submittedName>
        <fullName evidence="1">Uncharacterized protein</fullName>
    </submittedName>
</protein>
<evidence type="ECO:0000313" key="2">
    <source>
        <dbReference type="Proteomes" id="UP000012040"/>
    </source>
</evidence>
<name>M4VAS0_9BACT</name>
<dbReference type="RefSeq" id="WP_015470055.1">
    <property type="nucleotide sequence ID" value="NC_020813.1"/>
</dbReference>
<dbReference type="STRING" id="1184267.A11Q_1349"/>
<proteinExistence type="predicted"/>
<dbReference type="EMBL" id="CP003537">
    <property type="protein sequence ID" value="AGH95565.1"/>
    <property type="molecule type" value="Genomic_DNA"/>
</dbReference>
<accession>M4VAS0</accession>
<organism evidence="1 2">
    <name type="scientific">Pseudobdellovibrio exovorus JSS</name>
    <dbReference type="NCBI Taxonomy" id="1184267"/>
    <lineage>
        <taxon>Bacteria</taxon>
        <taxon>Pseudomonadati</taxon>
        <taxon>Bdellovibrionota</taxon>
        <taxon>Bdellovibrionia</taxon>
        <taxon>Bdellovibrionales</taxon>
        <taxon>Pseudobdellovibrionaceae</taxon>
        <taxon>Pseudobdellovibrio</taxon>
    </lineage>
</organism>
<keyword evidence="2" id="KW-1185">Reference proteome</keyword>
<dbReference type="PATRIC" id="fig|1184267.3.peg.1367"/>
<dbReference type="KEGG" id="bex:A11Q_1349"/>
<sequence>MKHTLFITVLFTGLISWGATETSATSAKSYNFQYKLPQSKTLTITQAAPNQEEAYKLAARECFKKLTQNQYPGEQQGLEIIDICANPKM</sequence>
<dbReference type="OrthoDB" id="5295497at2"/>
<dbReference type="eggNOG" id="ENOG50323AM">
    <property type="taxonomic scope" value="Bacteria"/>
</dbReference>
<dbReference type="AlphaFoldDB" id="M4VAS0"/>
<reference evidence="1 2" key="1">
    <citation type="journal article" date="2013" name="ISME J.">
        <title>By their genes ye shall know them: genomic signatures of predatory bacteria.</title>
        <authorList>
            <person name="Pasternak Z."/>
            <person name="Pietrokovski S."/>
            <person name="Rotem O."/>
            <person name="Gophna U."/>
            <person name="Lurie-Weinberger M.N."/>
            <person name="Jurkevitch E."/>
        </authorList>
    </citation>
    <scope>NUCLEOTIDE SEQUENCE [LARGE SCALE GENOMIC DNA]</scope>
    <source>
        <strain evidence="1 2">JSS</strain>
    </source>
</reference>
<dbReference type="HOGENOM" id="CLU_2477059_0_0_7"/>
<evidence type="ECO:0000313" key="1">
    <source>
        <dbReference type="EMBL" id="AGH95565.1"/>
    </source>
</evidence>